<protein>
    <submittedName>
        <fullName evidence="1">Uncharacterized protein</fullName>
    </submittedName>
</protein>
<proteinExistence type="predicted"/>
<dbReference type="AlphaFoldDB" id="A0A2I0K1E6"/>
<evidence type="ECO:0000313" key="2">
    <source>
        <dbReference type="Proteomes" id="UP000233551"/>
    </source>
</evidence>
<organism evidence="1 2">
    <name type="scientific">Punica granatum</name>
    <name type="common">Pomegranate</name>
    <dbReference type="NCBI Taxonomy" id="22663"/>
    <lineage>
        <taxon>Eukaryota</taxon>
        <taxon>Viridiplantae</taxon>
        <taxon>Streptophyta</taxon>
        <taxon>Embryophyta</taxon>
        <taxon>Tracheophyta</taxon>
        <taxon>Spermatophyta</taxon>
        <taxon>Magnoliopsida</taxon>
        <taxon>eudicotyledons</taxon>
        <taxon>Gunneridae</taxon>
        <taxon>Pentapetalae</taxon>
        <taxon>rosids</taxon>
        <taxon>malvids</taxon>
        <taxon>Myrtales</taxon>
        <taxon>Lythraceae</taxon>
        <taxon>Punica</taxon>
    </lineage>
</organism>
<dbReference type="Proteomes" id="UP000233551">
    <property type="component" value="Unassembled WGS sequence"/>
</dbReference>
<evidence type="ECO:0000313" key="1">
    <source>
        <dbReference type="EMBL" id="PKI61930.1"/>
    </source>
</evidence>
<sequence>RANLVYGCCCSWREEFGIPDFRENSCSLWWDSLHCFRNSVLPLIGQVIGCIILHSGSKAGNKRKKINCTMDL</sequence>
<gene>
    <name evidence="1" type="ORF">CRG98_017656</name>
</gene>
<reference evidence="1 2" key="1">
    <citation type="submission" date="2017-11" db="EMBL/GenBank/DDBJ databases">
        <title>De-novo sequencing of pomegranate (Punica granatum L.) genome.</title>
        <authorList>
            <person name="Akparov Z."/>
            <person name="Amiraslanov A."/>
            <person name="Hajiyeva S."/>
            <person name="Abbasov M."/>
            <person name="Kaur K."/>
            <person name="Hamwieh A."/>
            <person name="Solovyev V."/>
            <person name="Salamov A."/>
            <person name="Braich B."/>
            <person name="Kosarev P."/>
            <person name="Mahmoud A."/>
            <person name="Hajiyev E."/>
            <person name="Babayeva S."/>
            <person name="Izzatullayeva V."/>
            <person name="Mammadov A."/>
            <person name="Mammadov A."/>
            <person name="Sharifova S."/>
            <person name="Ojaghi J."/>
            <person name="Eynullazada K."/>
            <person name="Bayramov B."/>
            <person name="Abdulazimova A."/>
            <person name="Shahmuradov I."/>
        </authorList>
    </citation>
    <scope>NUCLEOTIDE SEQUENCE [LARGE SCALE GENOMIC DNA]</scope>
    <source>
        <strain evidence="2">cv. AG2017</strain>
        <tissue evidence="1">Leaf</tissue>
    </source>
</reference>
<feature type="non-terminal residue" evidence="1">
    <location>
        <position position="1"/>
    </location>
</feature>
<accession>A0A2I0K1E6</accession>
<keyword evidence="2" id="KW-1185">Reference proteome</keyword>
<comment type="caution">
    <text evidence="1">The sequence shown here is derived from an EMBL/GenBank/DDBJ whole genome shotgun (WGS) entry which is preliminary data.</text>
</comment>
<dbReference type="EMBL" id="PGOL01000993">
    <property type="protein sequence ID" value="PKI61930.1"/>
    <property type="molecule type" value="Genomic_DNA"/>
</dbReference>
<name>A0A2I0K1E6_PUNGR</name>